<feature type="compositionally biased region" description="Basic and acidic residues" evidence="5">
    <location>
        <begin position="186"/>
        <end position="195"/>
    </location>
</feature>
<dbReference type="FunFam" id="1.20.1740.10:FF:000119">
    <property type="entry name" value="Solute carrier family 7 member 7"/>
    <property type="match status" value="1"/>
</dbReference>
<feature type="region of interest" description="Disordered" evidence="5">
    <location>
        <begin position="1"/>
        <end position="1328"/>
    </location>
</feature>
<feature type="compositionally biased region" description="Pro residues" evidence="5">
    <location>
        <begin position="546"/>
        <end position="556"/>
    </location>
</feature>
<keyword evidence="4 6" id="KW-0472">Membrane</keyword>
<accession>A0A8C4YKT0</accession>
<dbReference type="GO" id="GO:0000821">
    <property type="term" value="P:regulation of arginine metabolic process"/>
    <property type="evidence" value="ECO:0007669"/>
    <property type="project" value="TreeGrafter"/>
</dbReference>
<dbReference type="OrthoDB" id="10062876at2759"/>
<dbReference type="Proteomes" id="UP000694390">
    <property type="component" value="Unassembled WGS sequence"/>
</dbReference>
<dbReference type="Gene3D" id="1.20.1740.10">
    <property type="entry name" value="Amino acid/polyamine transporter I"/>
    <property type="match status" value="1"/>
</dbReference>
<dbReference type="GeneTree" id="ENSGT00940000160134"/>
<dbReference type="GO" id="GO:0015179">
    <property type="term" value="F:L-amino acid transmembrane transporter activity"/>
    <property type="evidence" value="ECO:0007669"/>
    <property type="project" value="TreeGrafter"/>
</dbReference>
<keyword evidence="8" id="KW-1185">Reference proteome</keyword>
<proteinExistence type="predicted"/>
<dbReference type="PANTHER" id="PTHR11785">
    <property type="entry name" value="AMINO ACID TRANSPORTER"/>
    <property type="match status" value="1"/>
</dbReference>
<gene>
    <name evidence="7" type="primary">SLC7A7</name>
</gene>
<feature type="compositionally biased region" description="Polar residues" evidence="5">
    <location>
        <begin position="479"/>
        <end position="488"/>
    </location>
</feature>
<keyword evidence="2 6" id="KW-0812">Transmembrane</keyword>
<dbReference type="PANTHER" id="PTHR11785:SF303">
    <property type="entry name" value="Y+L AMINO ACID TRANSPORTER 1"/>
    <property type="match status" value="1"/>
</dbReference>
<feature type="compositionally biased region" description="Low complexity" evidence="5">
    <location>
        <begin position="73"/>
        <end position="84"/>
    </location>
</feature>
<dbReference type="InterPro" id="IPR002293">
    <property type="entry name" value="AA/rel_permease1"/>
</dbReference>
<feature type="compositionally biased region" description="Low complexity" evidence="5">
    <location>
        <begin position="394"/>
        <end position="405"/>
    </location>
</feature>
<feature type="compositionally biased region" description="Basic and acidic residues" evidence="5">
    <location>
        <begin position="680"/>
        <end position="689"/>
    </location>
</feature>
<feature type="compositionally biased region" description="Pro residues" evidence="5">
    <location>
        <begin position="743"/>
        <end position="755"/>
    </location>
</feature>
<feature type="compositionally biased region" description="Basic and acidic residues" evidence="5">
    <location>
        <begin position="236"/>
        <end position="245"/>
    </location>
</feature>
<feature type="transmembrane region" description="Helical" evidence="6">
    <location>
        <begin position="1628"/>
        <end position="1648"/>
    </location>
</feature>
<dbReference type="GO" id="GO:0016020">
    <property type="term" value="C:membrane"/>
    <property type="evidence" value="ECO:0007669"/>
    <property type="project" value="UniProtKB-SubCell"/>
</dbReference>
<feature type="compositionally biased region" description="Low complexity" evidence="5">
    <location>
        <begin position="320"/>
        <end position="331"/>
    </location>
</feature>
<evidence type="ECO:0000256" key="3">
    <source>
        <dbReference type="ARBA" id="ARBA00022989"/>
    </source>
</evidence>
<evidence type="ECO:0000313" key="8">
    <source>
        <dbReference type="Proteomes" id="UP000694390"/>
    </source>
</evidence>
<feature type="compositionally biased region" description="Low complexity" evidence="5">
    <location>
        <begin position="567"/>
        <end position="578"/>
    </location>
</feature>
<keyword evidence="3 6" id="KW-1133">Transmembrane helix</keyword>
<name>A0A8C4YKT0_9SAUR</name>
<reference evidence="7" key="2">
    <citation type="submission" date="2025-09" db="UniProtKB">
        <authorList>
            <consortium name="Ensembl"/>
        </authorList>
    </citation>
    <scope>IDENTIFICATION</scope>
</reference>
<feature type="compositionally biased region" description="Low complexity" evidence="5">
    <location>
        <begin position="1060"/>
        <end position="1071"/>
    </location>
</feature>
<evidence type="ECO:0000256" key="4">
    <source>
        <dbReference type="ARBA" id="ARBA00023136"/>
    </source>
</evidence>
<feature type="transmembrane region" description="Helical" evidence="6">
    <location>
        <begin position="1403"/>
        <end position="1424"/>
    </location>
</feature>
<feature type="transmembrane region" description="Helical" evidence="6">
    <location>
        <begin position="1602"/>
        <end position="1622"/>
    </location>
</feature>
<comment type="subcellular location">
    <subcellularLocation>
        <location evidence="1">Membrane</location>
        <topology evidence="1">Multi-pass membrane protein</topology>
    </subcellularLocation>
</comment>
<feature type="compositionally biased region" description="Basic and acidic residues" evidence="5">
    <location>
        <begin position="606"/>
        <end position="615"/>
    </location>
</feature>
<evidence type="ECO:0000256" key="2">
    <source>
        <dbReference type="ARBA" id="ARBA00022692"/>
    </source>
</evidence>
<feature type="compositionally biased region" description="Basic and acidic residues" evidence="5">
    <location>
        <begin position="1050"/>
        <end position="1059"/>
    </location>
</feature>
<protein>
    <submittedName>
        <fullName evidence="7">Solute carrier family 7 member 7</fullName>
    </submittedName>
</protein>
<dbReference type="InterPro" id="IPR050598">
    <property type="entry name" value="AminoAcid_Transporter"/>
</dbReference>
<dbReference type="Ensembl" id="ENSGEVT00005027953.1">
    <property type="protein sequence ID" value="ENSGEVP00005026571.1"/>
    <property type="gene ID" value="ENSGEVG00005018833.1"/>
</dbReference>
<feature type="compositionally biased region" description="Pro residues" evidence="5">
    <location>
        <begin position="1113"/>
        <end position="1125"/>
    </location>
</feature>
<feature type="compositionally biased region" description="Low complexity" evidence="5">
    <location>
        <begin position="246"/>
        <end position="257"/>
    </location>
</feature>
<feature type="transmembrane region" description="Helical" evidence="6">
    <location>
        <begin position="1572"/>
        <end position="1590"/>
    </location>
</feature>
<evidence type="ECO:0000256" key="6">
    <source>
        <dbReference type="SAM" id="Phobius"/>
    </source>
</evidence>
<feature type="transmembrane region" description="Helical" evidence="6">
    <location>
        <begin position="1499"/>
        <end position="1521"/>
    </location>
</feature>
<evidence type="ECO:0000256" key="5">
    <source>
        <dbReference type="SAM" id="MobiDB-lite"/>
    </source>
</evidence>
<feature type="compositionally biased region" description="Low complexity" evidence="5">
    <location>
        <begin position="888"/>
        <end position="899"/>
    </location>
</feature>
<feature type="compositionally biased region" description="Low complexity" evidence="5">
    <location>
        <begin position="986"/>
        <end position="997"/>
    </location>
</feature>
<feature type="compositionally biased region" description="Low complexity" evidence="5">
    <location>
        <begin position="914"/>
        <end position="928"/>
    </location>
</feature>
<feature type="compositionally biased region" description="Basic and acidic residues" evidence="5">
    <location>
        <begin position="976"/>
        <end position="985"/>
    </location>
</feature>
<feature type="transmembrane region" description="Helical" evidence="6">
    <location>
        <begin position="1373"/>
        <end position="1391"/>
    </location>
</feature>
<feature type="transmembrane region" description="Helical" evidence="6">
    <location>
        <begin position="1444"/>
        <end position="1468"/>
    </location>
</feature>
<feature type="compositionally biased region" description="Pro residues" evidence="5">
    <location>
        <begin position="275"/>
        <end position="285"/>
    </location>
</feature>
<reference evidence="7" key="1">
    <citation type="submission" date="2025-08" db="UniProtKB">
        <authorList>
            <consortium name="Ensembl"/>
        </authorList>
    </citation>
    <scope>IDENTIFICATION</scope>
</reference>
<evidence type="ECO:0000313" key="7">
    <source>
        <dbReference type="Ensembl" id="ENSGEVP00005026571.1"/>
    </source>
</evidence>
<sequence>LPAPPRSHHQPPLSSQSRGENRGVLAPSPTCSHHQPALRPRAGERTQESWLPAPPALTTSPHCVPEPGREPRSPGSQPLLLSPPAGTASQSWGENPGVLAPSPSCSHHQPPQRPRAGERTQESWLPAPPALTISPHCVPELGREPRSPGSQPLLLSPSAPTASQSWGENPGVLAPSPPALPTSRHCVPELGREPRSPGSQPHPALTTSPHSPPRAGERTQESWLPAPPALTTSRHCVPELGREPRSPGSQPLLLSPPAGTASQSRGENPGVLAPSPTPLSPPAPTLLPALGRTQESWLPAPPALTTSPHCVPELGREPRSPGSQPLLLSPPAGTASQSWGENPGVLAPSPSCSHHQPALRPRAGERTQESWLPAPPALTTSPHCVPELGREPRSPGSQPLLLSPPARTASQSRGENPGVLAPSPSCSHHQPALRPRAGERTQESWLPAPPALTISPHSVPELGREPRSPGSQPHLLSPSAPTASQSWGENPGVLAPSPSCSHHQPPLRPRAGERTQESWLPAPLLSPPAGTASQSWGENPGVLAPSPTPLSPPAPTLLPELGREPRSPGSQPLLLSPPAGTASQSWGENPGVLAPAPPALTTSRHCVPEPGREPRSPGSQPHPALTTSPHSPPSAGENPGVLAPSPTCSHHQPALPPRAGERTQESWLPAPPALTTSRHCVPELGREPRSPGSQPHPALTTSPHSPPSAGENPGVLAPSPTCSHHQSALRPRAGERTQESWLPAPPALPTSPHSPPRAGERTQESWLPAPPALTTSPHCVPELGREPRSPGSQPLLLSPPAPTPLPELGREPRSPGSQPHLLSPPARTASQSWGENPGVLAPSPTCSPHQPALRPRAGERTQESWLPAPPALPTSPHCVPELGREPRSPGSQPLLLSPPARTASQSWGENPGVLAPSLLLSPPARTASQSWGENPGVLAPSPSCSHHQPALRPRAGERTQESWLPAPPALTTSRHCVPEPGREPRSPGSQPLLLSPPARTASQSWGENPGVLAPSPSCSPHQPTLRPRAGERTQESWLPAPPALTTSRHCVPEPGREPRSPGSQPLLLSPPARTASQSRGENPGVLAPSPTCSHHQPALRPRAGERTQESWLPAPPALPTSPHSPPRAGERTQESWLPAPPALTTSPHCVPELGREPRSPGSQPLLLSPPTPTPLPELGREPRSPGSQPHLLSPPARTASQSWGENPGVLAPSPSCSHHQPALRPRAGENPGVLAPSPTCSHHQPALRPRAGENPGVLAPSPTCSHHQPALRPRAGERTQESWLPAPPALTTSPHCVPELGREPRSPGSQPLLLSPPAPAPLLETGKNPGVWDAEGALGATRGVSHFLLPPGLLTFVNCAYVKWGTRVQDVSTYAKLLALLAVIVAGIVRLAQGDSEHFAEPFAGSSLAVGDLALALYSALFSYSGWDTLNFVTEEIKDPERNLPLAIGISIPLVSAIYLLTNVAYYTVLAPSELLASDAVAVSFADRVFGIFNWTIPLAVALSCFGGLNASILAASRLFFVGSREGHLPDALCMIHVERFTPVPALLFNGAMALVYLCVEDIFQLINYYSFSYWFFVGLSIAGQLYLRWKEPNRPRPLKLSIVFPLFFCLCTVFLVAVPLYTDTLNSLIGIGIALSGLPIYFLLVCGPDTRRPLWLRSAVGE</sequence>
<evidence type="ECO:0000256" key="1">
    <source>
        <dbReference type="ARBA" id="ARBA00004141"/>
    </source>
</evidence>
<feature type="compositionally biased region" description="Low complexity" evidence="5">
    <location>
        <begin position="518"/>
        <end position="533"/>
    </location>
</feature>
<organism evidence="7 8">
    <name type="scientific">Gopherus evgoodei</name>
    <name type="common">Goodes thornscrub tortoise</name>
    <dbReference type="NCBI Taxonomy" id="1825980"/>
    <lineage>
        <taxon>Eukaryota</taxon>
        <taxon>Metazoa</taxon>
        <taxon>Chordata</taxon>
        <taxon>Craniata</taxon>
        <taxon>Vertebrata</taxon>
        <taxon>Euteleostomi</taxon>
        <taxon>Archelosauria</taxon>
        <taxon>Testudinata</taxon>
        <taxon>Testudines</taxon>
        <taxon>Cryptodira</taxon>
        <taxon>Durocryptodira</taxon>
        <taxon>Testudinoidea</taxon>
        <taxon>Testudinidae</taxon>
        <taxon>Gopherus</taxon>
    </lineage>
</organism>
<feature type="compositionally biased region" description="Low complexity" evidence="5">
    <location>
        <begin position="147"/>
        <end position="165"/>
    </location>
</feature>
<dbReference type="Pfam" id="PF13520">
    <property type="entry name" value="AA_permease_2"/>
    <property type="match status" value="1"/>
</dbReference>
<dbReference type="GO" id="GO:0015174">
    <property type="term" value="F:basic amino acid transmembrane transporter activity"/>
    <property type="evidence" value="ECO:0007669"/>
    <property type="project" value="TreeGrafter"/>
</dbReference>